<comment type="cofactor">
    <cofactor evidence="1">
        <name>[3Fe-4S] cluster</name>
        <dbReference type="ChEBI" id="CHEBI:21137"/>
    </cofactor>
</comment>
<dbReference type="GO" id="GO:0009055">
    <property type="term" value="F:electron transfer activity"/>
    <property type="evidence" value="ECO:0007669"/>
    <property type="project" value="UniProtKB-UniRule"/>
</dbReference>
<dbReference type="EMBL" id="PVMZ01000005">
    <property type="protein sequence ID" value="PRX22219.1"/>
    <property type="molecule type" value="Genomic_DNA"/>
</dbReference>
<dbReference type="GO" id="GO:0005506">
    <property type="term" value="F:iron ion binding"/>
    <property type="evidence" value="ECO:0007669"/>
    <property type="project" value="UniProtKB-UniRule"/>
</dbReference>
<dbReference type="InterPro" id="IPR051269">
    <property type="entry name" value="Fe-S_cluster_ET"/>
</dbReference>
<dbReference type="SUPFAM" id="SSF54862">
    <property type="entry name" value="4Fe-4S ferredoxins"/>
    <property type="match status" value="1"/>
</dbReference>
<evidence type="ECO:0000256" key="7">
    <source>
        <dbReference type="ARBA" id="ARBA00023291"/>
    </source>
</evidence>
<comment type="caution">
    <text evidence="10">The sequence shown here is derived from an EMBL/GenBank/DDBJ whole genome shotgun (WGS) entry which is preliminary data.</text>
</comment>
<keyword evidence="11" id="KW-1185">Reference proteome</keyword>
<gene>
    <name evidence="10" type="ORF">CLV67_105396</name>
</gene>
<dbReference type="PANTHER" id="PTHR36923">
    <property type="entry name" value="FERREDOXIN"/>
    <property type="match status" value="1"/>
</dbReference>
<comment type="function">
    <text evidence="8">Ferredoxins are iron-sulfur proteins that transfer electrons in a wide variety of metabolic reactions.</text>
</comment>
<dbReference type="Pfam" id="PF13370">
    <property type="entry name" value="Fer4_13"/>
    <property type="match status" value="1"/>
</dbReference>
<evidence type="ECO:0000256" key="8">
    <source>
        <dbReference type="RuleBase" id="RU368020"/>
    </source>
</evidence>
<sequence length="65" mass="6839">MKISVDEEKCIGAGQCVLTAPQVFDQRDEDGVVILLEDTPPAPDQPAARDAAVLCPATAITVTED</sequence>
<dbReference type="GO" id="GO:0051538">
    <property type="term" value="F:3 iron, 4 sulfur cluster binding"/>
    <property type="evidence" value="ECO:0007669"/>
    <property type="project" value="UniProtKB-KW"/>
</dbReference>
<dbReference type="PRINTS" id="PR00352">
    <property type="entry name" value="3FE4SFRDOXIN"/>
</dbReference>
<accession>A0A2T0KFV1</accession>
<dbReference type="InterPro" id="IPR001080">
    <property type="entry name" value="3Fe4S_ferredoxin"/>
</dbReference>
<keyword evidence="2 8" id="KW-0813">Transport</keyword>
<protein>
    <recommendedName>
        <fullName evidence="8">Ferredoxin</fullName>
    </recommendedName>
</protein>
<dbReference type="OrthoDB" id="9803319at2"/>
<dbReference type="Proteomes" id="UP000239415">
    <property type="component" value="Unassembled WGS sequence"/>
</dbReference>
<keyword evidence="3 8" id="KW-0479">Metal-binding</keyword>
<name>A0A2T0KFV1_9ACTN</name>
<evidence type="ECO:0000256" key="4">
    <source>
        <dbReference type="ARBA" id="ARBA00022982"/>
    </source>
</evidence>
<evidence type="ECO:0000256" key="1">
    <source>
        <dbReference type="ARBA" id="ARBA00001927"/>
    </source>
</evidence>
<dbReference type="Gene3D" id="3.30.70.20">
    <property type="match status" value="1"/>
</dbReference>
<reference evidence="10 11" key="1">
    <citation type="submission" date="2018-03" db="EMBL/GenBank/DDBJ databases">
        <title>Genomic Encyclopedia of Archaeal and Bacterial Type Strains, Phase II (KMG-II): from individual species to whole genera.</title>
        <authorList>
            <person name="Goeker M."/>
        </authorList>
    </citation>
    <scope>NUCLEOTIDE SEQUENCE [LARGE SCALE GENOMIC DNA]</scope>
    <source>
        <strain evidence="10 11">DSM 43146</strain>
    </source>
</reference>
<evidence type="ECO:0000256" key="3">
    <source>
        <dbReference type="ARBA" id="ARBA00022723"/>
    </source>
</evidence>
<evidence type="ECO:0000313" key="11">
    <source>
        <dbReference type="Proteomes" id="UP000239415"/>
    </source>
</evidence>
<keyword evidence="6 8" id="KW-0411">Iron-sulfur</keyword>
<feature type="domain" description="4Fe-4S ferredoxin-type" evidence="9">
    <location>
        <begin position="1"/>
        <end position="29"/>
    </location>
</feature>
<proteinExistence type="predicted"/>
<keyword evidence="7" id="KW-0003">3Fe-4S</keyword>
<evidence type="ECO:0000256" key="6">
    <source>
        <dbReference type="ARBA" id="ARBA00023014"/>
    </source>
</evidence>
<evidence type="ECO:0000259" key="9">
    <source>
        <dbReference type="PROSITE" id="PS51379"/>
    </source>
</evidence>
<evidence type="ECO:0000256" key="2">
    <source>
        <dbReference type="ARBA" id="ARBA00022448"/>
    </source>
</evidence>
<dbReference type="RefSeq" id="WP_106318925.1">
    <property type="nucleotide sequence ID" value="NZ_BOMO01000030.1"/>
</dbReference>
<keyword evidence="4 8" id="KW-0249">Electron transport</keyword>
<dbReference type="InterPro" id="IPR017896">
    <property type="entry name" value="4Fe4S_Fe-S-bd"/>
</dbReference>
<keyword evidence="5 8" id="KW-0408">Iron</keyword>
<evidence type="ECO:0000256" key="5">
    <source>
        <dbReference type="ARBA" id="ARBA00023004"/>
    </source>
</evidence>
<dbReference type="AlphaFoldDB" id="A0A2T0KFV1"/>
<evidence type="ECO:0000313" key="10">
    <source>
        <dbReference type="EMBL" id="PRX22219.1"/>
    </source>
</evidence>
<dbReference type="PANTHER" id="PTHR36923:SF3">
    <property type="entry name" value="FERREDOXIN"/>
    <property type="match status" value="1"/>
</dbReference>
<dbReference type="PROSITE" id="PS51379">
    <property type="entry name" value="4FE4S_FER_2"/>
    <property type="match status" value="1"/>
</dbReference>
<organism evidence="10 11">
    <name type="scientific">Actinoplanes italicus</name>
    <dbReference type="NCBI Taxonomy" id="113567"/>
    <lineage>
        <taxon>Bacteria</taxon>
        <taxon>Bacillati</taxon>
        <taxon>Actinomycetota</taxon>
        <taxon>Actinomycetes</taxon>
        <taxon>Micromonosporales</taxon>
        <taxon>Micromonosporaceae</taxon>
        <taxon>Actinoplanes</taxon>
    </lineage>
</organism>